<dbReference type="InterPro" id="IPR001322">
    <property type="entry name" value="Lamin_tail_dom"/>
</dbReference>
<evidence type="ECO:0000256" key="1">
    <source>
        <dbReference type="SAM" id="SignalP"/>
    </source>
</evidence>
<protein>
    <recommendedName>
        <fullName evidence="2">LTD domain-containing protein</fullName>
    </recommendedName>
</protein>
<dbReference type="Pfam" id="PF00932">
    <property type="entry name" value="LTD"/>
    <property type="match status" value="1"/>
</dbReference>
<accession>A0A840GLR1</accession>
<feature type="signal peptide" evidence="1">
    <location>
        <begin position="1"/>
        <end position="25"/>
    </location>
</feature>
<feature type="domain" description="LTD" evidence="2">
    <location>
        <begin position="14"/>
        <end position="154"/>
    </location>
</feature>
<sequence length="229" mass="22680">MKAFRKSVLALAAVLLTAGAGAANAGVSITEVAPWSSGNSAVGADWFELTNTGATALSISGWKVDDNSNSFSSAAALSGISSIAAGQSVIFIESSSSAKASTFISNRFGGKAPSGLLIGFYSGSGVGLSADGDALNIYNASGVLQANVSFGVSDSSAPFQTFDNAAGLNGTKISTLSSAGVNGAFTIASGKEIGSPGSIAAVPEPESYAMLLAGLGLIGAIARRRTRRL</sequence>
<comment type="caution">
    <text evidence="3">The sequence shown here is derived from an EMBL/GenBank/DDBJ whole genome shotgun (WGS) entry which is preliminary data.</text>
</comment>
<dbReference type="OrthoDB" id="8536439at2"/>
<keyword evidence="4" id="KW-1185">Reference proteome</keyword>
<feature type="chain" id="PRO_5032659062" description="LTD domain-containing protein" evidence="1">
    <location>
        <begin position="26"/>
        <end position="229"/>
    </location>
</feature>
<dbReference type="PROSITE" id="PS51841">
    <property type="entry name" value="LTD"/>
    <property type="match status" value="1"/>
</dbReference>
<dbReference type="Gene3D" id="2.60.40.1260">
    <property type="entry name" value="Lamin Tail domain"/>
    <property type="match status" value="1"/>
</dbReference>
<evidence type="ECO:0000313" key="3">
    <source>
        <dbReference type="EMBL" id="MBB4249089.1"/>
    </source>
</evidence>
<dbReference type="Proteomes" id="UP000587070">
    <property type="component" value="Unassembled WGS sequence"/>
</dbReference>
<evidence type="ECO:0000313" key="4">
    <source>
        <dbReference type="Proteomes" id="UP000587070"/>
    </source>
</evidence>
<gene>
    <name evidence="3" type="ORF">GGD90_003493</name>
</gene>
<dbReference type="InterPro" id="IPR013424">
    <property type="entry name" value="Ice-binding_C"/>
</dbReference>
<dbReference type="RefSeq" id="WP_153118040.1">
    <property type="nucleotide sequence ID" value="NZ_JACIGE010000018.1"/>
</dbReference>
<evidence type="ECO:0000259" key="2">
    <source>
        <dbReference type="PROSITE" id="PS51841"/>
    </source>
</evidence>
<proteinExistence type="predicted"/>
<dbReference type="AlphaFoldDB" id="A0A840GLR1"/>
<name>A0A840GLR1_RHOTE</name>
<dbReference type="InterPro" id="IPR036415">
    <property type="entry name" value="Lamin_tail_dom_sf"/>
</dbReference>
<dbReference type="SUPFAM" id="SSF74853">
    <property type="entry name" value="Lamin A/C globular tail domain"/>
    <property type="match status" value="1"/>
</dbReference>
<reference evidence="3 4" key="1">
    <citation type="submission" date="2020-08" db="EMBL/GenBank/DDBJ databases">
        <title>Genome sequencing of Purple Non-Sulfur Bacteria from various extreme environments.</title>
        <authorList>
            <person name="Mayer M."/>
        </authorList>
    </citation>
    <scope>NUCLEOTIDE SEQUENCE [LARGE SCALE GENOMIC DNA]</scope>
    <source>
        <strain evidence="3 4">2761</strain>
    </source>
</reference>
<keyword evidence="1" id="KW-0732">Signal</keyword>
<dbReference type="Pfam" id="PF07589">
    <property type="entry name" value="PEP-CTERM"/>
    <property type="match status" value="1"/>
</dbReference>
<dbReference type="EMBL" id="JACIGE010000018">
    <property type="protein sequence ID" value="MBB4249089.1"/>
    <property type="molecule type" value="Genomic_DNA"/>
</dbReference>
<dbReference type="NCBIfam" id="TIGR02595">
    <property type="entry name" value="PEP_CTERM"/>
    <property type="match status" value="1"/>
</dbReference>
<organism evidence="3 4">
    <name type="scientific">Rhodocyclus tenuis</name>
    <name type="common">Rhodospirillum tenue</name>
    <dbReference type="NCBI Taxonomy" id="1066"/>
    <lineage>
        <taxon>Bacteria</taxon>
        <taxon>Pseudomonadati</taxon>
        <taxon>Pseudomonadota</taxon>
        <taxon>Betaproteobacteria</taxon>
        <taxon>Rhodocyclales</taxon>
        <taxon>Rhodocyclaceae</taxon>
        <taxon>Rhodocyclus</taxon>
    </lineage>
</organism>